<evidence type="ECO:0000313" key="8">
    <source>
        <dbReference type="EMBL" id="EPE04106.1"/>
    </source>
</evidence>
<dbReference type="AlphaFoldDB" id="S3BXB7"/>
<evidence type="ECO:0000256" key="4">
    <source>
        <dbReference type="ARBA" id="ARBA00023136"/>
    </source>
</evidence>
<proteinExistence type="predicted"/>
<dbReference type="STRING" id="1262450.S3BXB7"/>
<feature type="transmembrane region" description="Helical" evidence="6">
    <location>
        <begin position="88"/>
        <end position="110"/>
    </location>
</feature>
<feature type="transmembrane region" description="Helical" evidence="6">
    <location>
        <begin position="55"/>
        <end position="82"/>
    </location>
</feature>
<reference evidence="8 9" key="1">
    <citation type="journal article" date="2013" name="BMC Genomics">
        <title>The genome and transcriptome of the pine saprophyte Ophiostoma piceae, and a comparison with the bark beetle-associated pine pathogen Grosmannia clavigera.</title>
        <authorList>
            <person name="Haridas S."/>
            <person name="Wang Y."/>
            <person name="Lim L."/>
            <person name="Massoumi Alamouti S."/>
            <person name="Jackman S."/>
            <person name="Docking R."/>
            <person name="Robertson G."/>
            <person name="Birol I."/>
            <person name="Bohlmann J."/>
            <person name="Breuil C."/>
        </authorList>
    </citation>
    <scope>NUCLEOTIDE SEQUENCE [LARGE SCALE GENOMIC DNA]</scope>
    <source>
        <strain evidence="8 9">UAMH 11346</strain>
    </source>
</reference>
<organism evidence="8 9">
    <name type="scientific">Ophiostoma piceae (strain UAMH 11346)</name>
    <name type="common">Sap stain fungus</name>
    <dbReference type="NCBI Taxonomy" id="1262450"/>
    <lineage>
        <taxon>Eukaryota</taxon>
        <taxon>Fungi</taxon>
        <taxon>Dikarya</taxon>
        <taxon>Ascomycota</taxon>
        <taxon>Pezizomycotina</taxon>
        <taxon>Sordariomycetes</taxon>
        <taxon>Sordariomycetidae</taxon>
        <taxon>Ophiostomatales</taxon>
        <taxon>Ophiostomataceae</taxon>
        <taxon>Ophiostoma</taxon>
    </lineage>
</organism>
<feature type="transmembrane region" description="Helical" evidence="6">
    <location>
        <begin position="338"/>
        <end position="362"/>
    </location>
</feature>
<gene>
    <name evidence="8" type="ORF">F503_04621</name>
</gene>
<dbReference type="Proteomes" id="UP000016923">
    <property type="component" value="Unassembled WGS sequence"/>
</dbReference>
<feature type="transmembrane region" description="Helical" evidence="6">
    <location>
        <begin position="382"/>
        <end position="404"/>
    </location>
</feature>
<dbReference type="GO" id="GO:0022857">
    <property type="term" value="F:transmembrane transporter activity"/>
    <property type="evidence" value="ECO:0007669"/>
    <property type="project" value="InterPro"/>
</dbReference>
<dbReference type="EMBL" id="KE148162">
    <property type="protein sequence ID" value="EPE04106.1"/>
    <property type="molecule type" value="Genomic_DNA"/>
</dbReference>
<evidence type="ECO:0000259" key="7">
    <source>
        <dbReference type="PROSITE" id="PS50850"/>
    </source>
</evidence>
<feature type="transmembrane region" description="Helical" evidence="6">
    <location>
        <begin position="517"/>
        <end position="540"/>
    </location>
</feature>
<protein>
    <submittedName>
        <fullName evidence="8">Mfs transporter</fullName>
    </submittedName>
</protein>
<evidence type="ECO:0000256" key="6">
    <source>
        <dbReference type="SAM" id="Phobius"/>
    </source>
</evidence>
<feature type="compositionally biased region" description="Low complexity" evidence="5">
    <location>
        <begin position="290"/>
        <end position="301"/>
    </location>
</feature>
<evidence type="ECO:0000313" key="9">
    <source>
        <dbReference type="Proteomes" id="UP000016923"/>
    </source>
</evidence>
<dbReference type="InterPro" id="IPR011701">
    <property type="entry name" value="MFS"/>
</dbReference>
<evidence type="ECO:0000256" key="1">
    <source>
        <dbReference type="ARBA" id="ARBA00004141"/>
    </source>
</evidence>
<feature type="transmembrane region" description="Helical" evidence="6">
    <location>
        <begin position="211"/>
        <end position="231"/>
    </location>
</feature>
<dbReference type="OMA" id="GILAWYN"/>
<dbReference type="PANTHER" id="PTHR23502:SF30">
    <property type="entry name" value="TRANSPORTER, PUTATIVE (AFU_ORTHOLOGUE AFUA_8G04702)-RELATED"/>
    <property type="match status" value="1"/>
</dbReference>
<dbReference type="PANTHER" id="PTHR23502">
    <property type="entry name" value="MAJOR FACILITATOR SUPERFAMILY"/>
    <property type="match status" value="1"/>
</dbReference>
<feature type="transmembrane region" description="Helical" evidence="6">
    <location>
        <begin position="425"/>
        <end position="444"/>
    </location>
</feature>
<feature type="transmembrane region" description="Helical" evidence="6">
    <location>
        <begin position="187"/>
        <end position="205"/>
    </location>
</feature>
<evidence type="ECO:0000256" key="3">
    <source>
        <dbReference type="ARBA" id="ARBA00022989"/>
    </source>
</evidence>
<dbReference type="Gene3D" id="1.20.1250.20">
    <property type="entry name" value="MFS general substrate transporter like domains"/>
    <property type="match status" value="1"/>
</dbReference>
<keyword evidence="9" id="KW-1185">Reference proteome</keyword>
<feature type="transmembrane region" description="Helical" evidence="6">
    <location>
        <begin position="489"/>
        <end position="511"/>
    </location>
</feature>
<keyword evidence="3 6" id="KW-1133">Transmembrane helix</keyword>
<dbReference type="GO" id="GO:0005886">
    <property type="term" value="C:plasma membrane"/>
    <property type="evidence" value="ECO:0007669"/>
    <property type="project" value="TreeGrafter"/>
</dbReference>
<feature type="transmembrane region" description="Helical" evidence="6">
    <location>
        <begin position="450"/>
        <end position="477"/>
    </location>
</feature>
<dbReference type="InterPro" id="IPR036259">
    <property type="entry name" value="MFS_trans_sf"/>
</dbReference>
<sequence length="564" mass="61236">MEEPVDIPVPGTVQLVDVQGLFHGLHGENAHEIVLVPQPTDDPNDPLRWSQMRKFIAMFCAMAWCFLVAAIISGLSPAYLLIEADTGISVADLSTGNGILFLFLGWGTLLSQTMALAIGRRLTLFVSILLTVAVTVWTAYVTSRGEFFVNRIFLGIFASPQETLIEVIVADLYFAHDRGFYMGAYSWTLWCGAFLCPVASGYVAESLGWRWIQYILACIGAGLAVLTFFGLEETMFYRPSEHHQPETQDPVLEGEEIGGVNTSSGATAPTEKDAQEEQQPAIDAKAPAASSTTSPSPSTLVTPIVPSSRSYISSLKMWGYRDPRQPAPFHVFFLPLKLLFMFPGIGFGGLLVGGILAWYNVVGGSLALILGNAPYNFSTNEIGLAYLSPVVGVTIGCFLSGWAADLLAIRMARKNNGVLEPEHRLWSCVIALVLHPLGCLLYGVGASYEIHWFGVIFGLGLIGVTLPMGANLAFTYLLDSYKEVAGEGLVSIILVRNLMGFAFGYAVVPMIDNLTLRYAFVLLALLGSAVWCTAIAMIYAGKPLRRATAKSYWKLVKQYGATAH</sequence>
<dbReference type="VEuPathDB" id="FungiDB:F503_04621"/>
<dbReference type="PROSITE" id="PS50850">
    <property type="entry name" value="MFS"/>
    <property type="match status" value="1"/>
</dbReference>
<keyword evidence="4 6" id="KW-0472">Membrane</keyword>
<evidence type="ECO:0000256" key="5">
    <source>
        <dbReference type="SAM" id="MobiDB-lite"/>
    </source>
</evidence>
<comment type="subcellular location">
    <subcellularLocation>
        <location evidence="1">Membrane</location>
        <topology evidence="1">Multi-pass membrane protein</topology>
    </subcellularLocation>
</comment>
<keyword evidence="2 6" id="KW-0812">Transmembrane</keyword>
<evidence type="ECO:0000256" key="2">
    <source>
        <dbReference type="ARBA" id="ARBA00022692"/>
    </source>
</evidence>
<accession>S3BXB7</accession>
<feature type="transmembrane region" description="Helical" evidence="6">
    <location>
        <begin position="152"/>
        <end position="175"/>
    </location>
</feature>
<dbReference type="Pfam" id="PF07690">
    <property type="entry name" value="MFS_1"/>
    <property type="match status" value="1"/>
</dbReference>
<dbReference type="OrthoDB" id="5215911at2759"/>
<dbReference type="HOGENOM" id="CLU_008455_13_3_1"/>
<dbReference type="SUPFAM" id="SSF103473">
    <property type="entry name" value="MFS general substrate transporter"/>
    <property type="match status" value="1"/>
</dbReference>
<feature type="domain" description="Major facilitator superfamily (MFS) profile" evidence="7">
    <location>
        <begin position="57"/>
        <end position="542"/>
    </location>
</feature>
<feature type="region of interest" description="Disordered" evidence="5">
    <location>
        <begin position="255"/>
        <end position="301"/>
    </location>
</feature>
<dbReference type="InterPro" id="IPR020846">
    <property type="entry name" value="MFS_dom"/>
</dbReference>
<feature type="transmembrane region" description="Helical" evidence="6">
    <location>
        <begin position="122"/>
        <end position="140"/>
    </location>
</feature>
<dbReference type="eggNOG" id="KOG0255">
    <property type="taxonomic scope" value="Eukaryota"/>
</dbReference>
<name>S3BXB7_OPHP1</name>